<evidence type="ECO:0000256" key="4">
    <source>
        <dbReference type="ARBA" id="ARBA00022801"/>
    </source>
</evidence>
<dbReference type="PANTHER" id="PTHR23355:SF9">
    <property type="entry name" value="DIS3-LIKE EXONUCLEASE 2"/>
    <property type="match status" value="1"/>
</dbReference>
<dbReference type="PROSITE" id="PS50126">
    <property type="entry name" value="S1"/>
    <property type="match status" value="1"/>
</dbReference>
<dbReference type="PROSITE" id="PS01175">
    <property type="entry name" value="RIBONUCLEASE_II"/>
    <property type="match status" value="1"/>
</dbReference>
<dbReference type="SMART" id="SM00955">
    <property type="entry name" value="RNB"/>
    <property type="match status" value="1"/>
</dbReference>
<dbReference type="InterPro" id="IPR022966">
    <property type="entry name" value="RNase_II/R_CS"/>
</dbReference>
<dbReference type="GO" id="GO:0005829">
    <property type="term" value="C:cytosol"/>
    <property type="evidence" value="ECO:0007669"/>
    <property type="project" value="TreeGrafter"/>
</dbReference>
<keyword evidence="6 7" id="KW-0694">RNA-binding</keyword>
<name>A0A934MI76_9HYPH</name>
<dbReference type="InterPro" id="IPR011805">
    <property type="entry name" value="RNase_R"/>
</dbReference>
<keyword evidence="4 7" id="KW-0378">Hydrolase</keyword>
<dbReference type="HAMAP" id="MF_01895">
    <property type="entry name" value="RNase_R"/>
    <property type="match status" value="1"/>
</dbReference>
<dbReference type="Pfam" id="PF00773">
    <property type="entry name" value="RNB"/>
    <property type="match status" value="1"/>
</dbReference>
<dbReference type="CDD" id="cd04471">
    <property type="entry name" value="S1_RNase_R"/>
    <property type="match status" value="1"/>
</dbReference>
<comment type="catalytic activity">
    <reaction evidence="1 7">
        <text>Exonucleolytic cleavage in the 3'- to 5'-direction to yield nucleoside 5'-phosphates.</text>
        <dbReference type="EC" id="3.1.13.1"/>
    </reaction>
</comment>
<keyword evidence="11" id="KW-1185">Reference proteome</keyword>
<evidence type="ECO:0000256" key="5">
    <source>
        <dbReference type="ARBA" id="ARBA00022839"/>
    </source>
</evidence>
<proteinExistence type="inferred from homology"/>
<comment type="subcellular location">
    <subcellularLocation>
        <location evidence="7">Cytoplasm</location>
    </subcellularLocation>
</comment>
<dbReference type="InterPro" id="IPR012340">
    <property type="entry name" value="NA-bd_OB-fold"/>
</dbReference>
<dbReference type="NCBIfam" id="TIGR02063">
    <property type="entry name" value="RNase_R"/>
    <property type="match status" value="1"/>
</dbReference>
<dbReference type="InterPro" id="IPR004476">
    <property type="entry name" value="RNase_II/RNase_R"/>
</dbReference>
<dbReference type="InterPro" id="IPR003029">
    <property type="entry name" value="S1_domain"/>
</dbReference>
<evidence type="ECO:0000256" key="2">
    <source>
        <dbReference type="ARBA" id="ARBA00022490"/>
    </source>
</evidence>
<dbReference type="EC" id="3.1.13.1" evidence="7"/>
<dbReference type="Pfam" id="PF00575">
    <property type="entry name" value="S1"/>
    <property type="match status" value="1"/>
</dbReference>
<keyword evidence="3 7" id="KW-0540">Nuclease</keyword>
<accession>A0A934MI76</accession>
<comment type="similarity">
    <text evidence="7">Belongs to the RNR ribonuclease family. RNase R subfamily.</text>
</comment>
<dbReference type="GO" id="GO:0008859">
    <property type="term" value="F:exoribonuclease II activity"/>
    <property type="evidence" value="ECO:0007669"/>
    <property type="project" value="UniProtKB-UniRule"/>
</dbReference>
<reference evidence="10" key="1">
    <citation type="submission" date="2020-12" db="EMBL/GenBank/DDBJ databases">
        <title>Bacterial taxonomy.</title>
        <authorList>
            <person name="Pan X."/>
        </authorList>
    </citation>
    <scope>NUCLEOTIDE SEQUENCE</scope>
    <source>
        <strain evidence="10">B2012</strain>
    </source>
</reference>
<evidence type="ECO:0000256" key="1">
    <source>
        <dbReference type="ARBA" id="ARBA00001849"/>
    </source>
</evidence>
<comment type="function">
    <text evidence="7">3'-5' exoribonuclease that releases 5'-nucleoside monophosphates and is involved in maturation of structured RNAs.</text>
</comment>
<dbReference type="GO" id="GO:0003723">
    <property type="term" value="F:RNA binding"/>
    <property type="evidence" value="ECO:0007669"/>
    <property type="project" value="UniProtKB-UniRule"/>
</dbReference>
<comment type="caution">
    <text evidence="10">The sequence shown here is derived from an EMBL/GenBank/DDBJ whole genome shotgun (WGS) entry which is preliminary data.</text>
</comment>
<evidence type="ECO:0000256" key="6">
    <source>
        <dbReference type="ARBA" id="ARBA00022884"/>
    </source>
</evidence>
<evidence type="ECO:0000256" key="8">
    <source>
        <dbReference type="SAM" id="MobiDB-lite"/>
    </source>
</evidence>
<keyword evidence="2 7" id="KW-0963">Cytoplasm</keyword>
<evidence type="ECO:0000313" key="11">
    <source>
        <dbReference type="Proteomes" id="UP000609531"/>
    </source>
</evidence>
<dbReference type="InterPro" id="IPR050180">
    <property type="entry name" value="RNR_Ribonuclease"/>
</dbReference>
<feature type="domain" description="S1 motif" evidence="9">
    <location>
        <begin position="613"/>
        <end position="694"/>
    </location>
</feature>
<dbReference type="SUPFAM" id="SSF50249">
    <property type="entry name" value="Nucleic acid-binding proteins"/>
    <property type="match status" value="2"/>
</dbReference>
<dbReference type="Proteomes" id="UP000609531">
    <property type="component" value="Unassembled WGS sequence"/>
</dbReference>
<evidence type="ECO:0000256" key="3">
    <source>
        <dbReference type="ARBA" id="ARBA00022722"/>
    </source>
</evidence>
<feature type="compositionally biased region" description="Basic residues" evidence="8">
    <location>
        <begin position="704"/>
        <end position="729"/>
    </location>
</feature>
<keyword evidence="5 7" id="KW-0269">Exonuclease</keyword>
<dbReference type="SMART" id="SM00316">
    <property type="entry name" value="S1"/>
    <property type="match status" value="1"/>
</dbReference>
<feature type="region of interest" description="Disordered" evidence="8">
    <location>
        <begin position="698"/>
        <end position="729"/>
    </location>
</feature>
<evidence type="ECO:0000313" key="10">
    <source>
        <dbReference type="EMBL" id="MBJ3777655.1"/>
    </source>
</evidence>
<gene>
    <name evidence="7 10" type="primary">rnr</name>
    <name evidence="10" type="ORF">JCR33_18260</name>
</gene>
<evidence type="ECO:0000259" key="9">
    <source>
        <dbReference type="PROSITE" id="PS50126"/>
    </source>
</evidence>
<dbReference type="AlphaFoldDB" id="A0A934MI76"/>
<protein>
    <recommendedName>
        <fullName evidence="7">Ribonuclease R</fullName>
        <shortName evidence="7">RNase R</shortName>
        <ecNumber evidence="7">3.1.13.1</ecNumber>
    </recommendedName>
</protein>
<organism evidence="10 11">
    <name type="scientific">Acuticoccus mangrovi</name>
    <dbReference type="NCBI Taxonomy" id="2796142"/>
    <lineage>
        <taxon>Bacteria</taxon>
        <taxon>Pseudomonadati</taxon>
        <taxon>Pseudomonadota</taxon>
        <taxon>Alphaproteobacteria</taxon>
        <taxon>Hyphomicrobiales</taxon>
        <taxon>Amorphaceae</taxon>
        <taxon>Acuticoccus</taxon>
    </lineage>
</organism>
<dbReference type="Gene3D" id="2.40.50.140">
    <property type="entry name" value="Nucleic acid-binding proteins"/>
    <property type="match status" value="1"/>
</dbReference>
<evidence type="ECO:0000256" key="7">
    <source>
        <dbReference type="HAMAP-Rule" id="MF_01895"/>
    </source>
</evidence>
<dbReference type="PANTHER" id="PTHR23355">
    <property type="entry name" value="RIBONUCLEASE"/>
    <property type="match status" value="1"/>
</dbReference>
<dbReference type="NCBIfam" id="TIGR00358">
    <property type="entry name" value="3_prime_RNase"/>
    <property type="match status" value="1"/>
</dbReference>
<sequence>MSKTAVPTREEILRFVAESPGRVGKREIARAFNVKGDDRVELKTLLAEMADEGLLAKSGKRLRKPGELPRVTLLAVTGRTADGDLVAEPTSWDEDGPRPKVTLIGKGPAPSMGDRLLARISYDDDGHPVGKVIKVIERRPAATLAVLERIGGVPMLAPISKKERDSYTIDPKAVQDIADNTLVRVEVDRGRHARIVEVIGPVGSEQAVSMLAIHAHGIPNRFPDRVLAEAEAAEPATLAGREDWRDVAFVTIDPPDAKDHDDAVFAEPDPHNEGGHVVTVAIADVAHYVTAGSALDDEARLRGNSTYFPDRVVPMLPERISNDLCSLREGEARPAIAIRMVFAKDGRKTRHSVHRVLMRSARRLAYAEAQRIADGAESDIALRIADLWAAYACLKRGRDAREPLELDLPERKILLTPEGTVSRVTVPERLEAHRLIEEFMIQANVAAAETCEKAKIPLLYRIHDAPGPEKVDALAEFLATLDIRFAKGTRMRPDHFNWILDKVQGTPHAQLVNEVVLRTQSQAEYAPDNLGHFGLNLRRYAHFTSPIRRYADLVVHRALIRAEGLGKDGLSDEEIAELPEIGEAISATERRSMVAERETLDRLIAGWLAEHVGATFAGRIGGVTKAGLFIRLSETGGDGFVPISTLGAEFMIYDEAAHALVGERTGTTFRLGDDVTVRLLEAAPFSGALRFEIIDHETSAPAARRPRRNPRPAPRRHPGGGRHAKRGRR</sequence>
<dbReference type="InterPro" id="IPR001900">
    <property type="entry name" value="RNase_II/R"/>
</dbReference>
<dbReference type="EMBL" id="JAEKJA010000018">
    <property type="protein sequence ID" value="MBJ3777655.1"/>
    <property type="molecule type" value="Genomic_DNA"/>
</dbReference>
<dbReference type="GO" id="GO:0006402">
    <property type="term" value="P:mRNA catabolic process"/>
    <property type="evidence" value="ECO:0007669"/>
    <property type="project" value="TreeGrafter"/>
</dbReference>